<keyword evidence="2" id="KW-0812">Transmembrane</keyword>
<dbReference type="InterPro" id="IPR010540">
    <property type="entry name" value="CmpB_TMEM229"/>
</dbReference>
<dbReference type="OrthoDB" id="9789229at2"/>
<reference evidence="3 4" key="1">
    <citation type="submission" date="2015-09" db="EMBL/GenBank/DDBJ databases">
        <authorList>
            <consortium name="Pathogen Informatics"/>
        </authorList>
    </citation>
    <scope>NUCLEOTIDE SEQUENCE [LARGE SCALE GENOMIC DNA]</scope>
    <source>
        <strain evidence="3 4">2789STDY5834889</strain>
    </source>
</reference>
<name>A0A174ZUN3_9FIRM</name>
<feature type="transmembrane region" description="Helical" evidence="2">
    <location>
        <begin position="44"/>
        <end position="61"/>
    </location>
</feature>
<feature type="transmembrane region" description="Helical" evidence="2">
    <location>
        <begin position="110"/>
        <end position="131"/>
    </location>
</feature>
<evidence type="ECO:0000313" key="4">
    <source>
        <dbReference type="Proteomes" id="UP000078383"/>
    </source>
</evidence>
<proteinExistence type="predicted"/>
<dbReference type="EMBL" id="CZBX01000011">
    <property type="protein sequence ID" value="CUQ91093.1"/>
    <property type="molecule type" value="Genomic_DNA"/>
</dbReference>
<evidence type="ECO:0000256" key="1">
    <source>
        <dbReference type="SAM" id="Coils"/>
    </source>
</evidence>
<dbReference type="RefSeq" id="WP_055173041.1">
    <property type="nucleotide sequence ID" value="NZ_CZBX01000011.1"/>
</dbReference>
<sequence>MQEYDLSQWVLFFFLYSFLGWIWESCYVSVRKHRWVNRGFMHGPMLPLYGSGAMVVLIMTIPVRDNILLVFLMGMIGATILEYFTGITMERLFHVRYWDYRNLKFNVRGYICPLASLCWGVFSILMVKVVHIPFEHIVLLIPVTIADILAFVLTIAAAVDFTQSFNEAMDMKRILVQLEASKEQIQKMQERLKDASEEMQDRLKDASEGVQERLKRASEGVQERLEDSYLLYEERKEMKAAEKQTRKELYLAKIEEQRRERKEQLTQLSEKVEALLRTVRLENEAQESESKGNWRKELAQMRSNILRERQKLGSRTDRNYVNAMRQLRRNPTAVSDKFKNAMEELKKNAEVK</sequence>
<evidence type="ECO:0000313" key="3">
    <source>
        <dbReference type="EMBL" id="CUQ91093.1"/>
    </source>
</evidence>
<dbReference type="Proteomes" id="UP000078383">
    <property type="component" value="Unassembled WGS sequence"/>
</dbReference>
<dbReference type="Pfam" id="PF06541">
    <property type="entry name" value="ABC_trans_CmpB"/>
    <property type="match status" value="1"/>
</dbReference>
<dbReference type="AlphaFoldDB" id="A0A174ZUN3"/>
<feature type="transmembrane region" description="Helical" evidence="2">
    <location>
        <begin position="67"/>
        <end position="89"/>
    </location>
</feature>
<keyword evidence="2" id="KW-0472">Membrane</keyword>
<evidence type="ECO:0000256" key="2">
    <source>
        <dbReference type="SAM" id="Phobius"/>
    </source>
</evidence>
<feature type="coiled-coil region" evidence="1">
    <location>
        <begin position="240"/>
        <end position="285"/>
    </location>
</feature>
<gene>
    <name evidence="3" type="ORF">ERS852502_02344</name>
</gene>
<feature type="transmembrane region" description="Helical" evidence="2">
    <location>
        <begin position="6"/>
        <end position="23"/>
    </location>
</feature>
<organism evidence="3 4">
    <name type="scientific">[Ruminococcus] torques</name>
    <dbReference type="NCBI Taxonomy" id="33039"/>
    <lineage>
        <taxon>Bacteria</taxon>
        <taxon>Bacillati</taxon>
        <taxon>Bacillota</taxon>
        <taxon>Clostridia</taxon>
        <taxon>Lachnospirales</taxon>
        <taxon>Lachnospiraceae</taxon>
        <taxon>Mediterraneibacter</taxon>
    </lineage>
</organism>
<keyword evidence="2" id="KW-1133">Transmembrane helix</keyword>
<feature type="transmembrane region" description="Helical" evidence="2">
    <location>
        <begin position="137"/>
        <end position="159"/>
    </location>
</feature>
<protein>
    <submittedName>
        <fullName evidence="3">Predicted membrane protein</fullName>
    </submittedName>
</protein>
<accession>A0A174ZUN3</accession>
<keyword evidence="1" id="KW-0175">Coiled coil</keyword>
<feature type="coiled-coil region" evidence="1">
    <location>
        <begin position="171"/>
        <end position="209"/>
    </location>
</feature>